<dbReference type="PRINTS" id="PR00990">
    <property type="entry name" value="RIBOKINASE"/>
</dbReference>
<evidence type="ECO:0000313" key="12">
    <source>
        <dbReference type="Proteomes" id="UP000246740"/>
    </source>
</evidence>
<dbReference type="FunCoup" id="A0A317XIK8">
    <property type="interactions" value="84"/>
</dbReference>
<dbReference type="OrthoDB" id="415590at2759"/>
<keyword evidence="6 9" id="KW-0460">Magnesium</keyword>
<dbReference type="Pfam" id="PF00294">
    <property type="entry name" value="PfkB"/>
    <property type="match status" value="1"/>
</dbReference>
<dbReference type="AlphaFoldDB" id="A0A317XIK8"/>
<keyword evidence="9" id="KW-0963">Cytoplasm</keyword>
<comment type="activity regulation">
    <text evidence="9">Activated by a monovalent cation that binds near, but not in, the active site. The most likely occupant of the site in vivo is potassium. Ion binding induces a conformational change that may alter substrate affinity.</text>
</comment>
<feature type="binding site" evidence="9">
    <location>
        <position position="300"/>
    </location>
    <ligand>
        <name>substrate</name>
    </ligand>
</feature>
<dbReference type="InterPro" id="IPR002139">
    <property type="entry name" value="Ribo/fructo_kinase"/>
</dbReference>
<dbReference type="SUPFAM" id="SSF53613">
    <property type="entry name" value="Ribokinase-like"/>
    <property type="match status" value="1"/>
</dbReference>
<keyword evidence="12" id="KW-1185">Reference proteome</keyword>
<comment type="subcellular location">
    <subcellularLocation>
        <location evidence="9">Cytoplasm</location>
    </subcellularLocation>
    <subcellularLocation>
        <location evidence="9">Nucleus</location>
    </subcellularLocation>
</comment>
<keyword evidence="4 9" id="KW-0418">Kinase</keyword>
<evidence type="ECO:0000256" key="5">
    <source>
        <dbReference type="ARBA" id="ARBA00022840"/>
    </source>
</evidence>
<proteinExistence type="inferred from homology"/>
<comment type="catalytic activity">
    <reaction evidence="9">
        <text>D-ribose + ATP = D-ribose 5-phosphate + ADP + H(+)</text>
        <dbReference type="Rhea" id="RHEA:13697"/>
        <dbReference type="ChEBI" id="CHEBI:15378"/>
        <dbReference type="ChEBI" id="CHEBI:30616"/>
        <dbReference type="ChEBI" id="CHEBI:47013"/>
        <dbReference type="ChEBI" id="CHEBI:78346"/>
        <dbReference type="ChEBI" id="CHEBI:456216"/>
        <dbReference type="EC" id="2.7.1.15"/>
    </reaction>
</comment>
<feature type="binding site" evidence="9">
    <location>
        <begin position="299"/>
        <end position="300"/>
    </location>
    <ligand>
        <name>ATP</name>
        <dbReference type="ChEBI" id="CHEBI:30616"/>
    </ligand>
</feature>
<dbReference type="GO" id="GO:0005737">
    <property type="term" value="C:cytoplasm"/>
    <property type="evidence" value="ECO:0007669"/>
    <property type="project" value="UniProtKB-SubCell"/>
</dbReference>
<dbReference type="PANTHER" id="PTHR10584">
    <property type="entry name" value="SUGAR KINASE"/>
    <property type="match status" value="1"/>
</dbReference>
<dbReference type="PANTHER" id="PTHR10584:SF166">
    <property type="entry name" value="RIBOKINASE"/>
    <property type="match status" value="1"/>
</dbReference>
<evidence type="ECO:0000256" key="7">
    <source>
        <dbReference type="ARBA" id="ARBA00022958"/>
    </source>
</evidence>
<comment type="cofactor">
    <cofactor evidence="9">
        <name>Mg(2+)</name>
        <dbReference type="ChEBI" id="CHEBI:18420"/>
    </cofactor>
    <text evidence="9">Requires a divalent cation, most likely magnesium in vivo, as an electrophilic catalyst to aid phosphoryl group transfer. It is the chelate of the metal and the nucleotide that is the actual substrate.</text>
</comment>
<feature type="domain" description="Carbohydrate kinase PfkB" evidence="10">
    <location>
        <begin position="27"/>
        <end position="359"/>
    </location>
</feature>
<dbReference type="HAMAP" id="MF_01987">
    <property type="entry name" value="Ribokinase"/>
    <property type="match status" value="1"/>
</dbReference>
<feature type="binding site" evidence="9">
    <location>
        <begin position="261"/>
        <end position="266"/>
    </location>
    <ligand>
        <name>ATP</name>
        <dbReference type="ChEBI" id="CHEBI:30616"/>
    </ligand>
</feature>
<evidence type="ECO:0000313" key="11">
    <source>
        <dbReference type="EMBL" id="PWY98104.1"/>
    </source>
</evidence>
<evidence type="ECO:0000256" key="2">
    <source>
        <dbReference type="ARBA" id="ARBA00022723"/>
    </source>
</evidence>
<evidence type="ECO:0000256" key="6">
    <source>
        <dbReference type="ARBA" id="ARBA00022842"/>
    </source>
</evidence>
<feature type="binding site" evidence="9">
    <location>
        <position position="350"/>
    </location>
    <ligand>
        <name>K(+)</name>
        <dbReference type="ChEBI" id="CHEBI:29103"/>
    </ligand>
</feature>
<feature type="binding site" evidence="9">
    <location>
        <position position="356"/>
    </location>
    <ligand>
        <name>K(+)</name>
        <dbReference type="ChEBI" id="CHEBI:29103"/>
    </ligand>
</feature>
<dbReference type="EMBL" id="KZ819200">
    <property type="protein sequence ID" value="PWY98104.1"/>
    <property type="molecule type" value="Genomic_DNA"/>
</dbReference>
<feature type="binding site" evidence="9">
    <location>
        <position position="352"/>
    </location>
    <ligand>
        <name>K(+)</name>
        <dbReference type="ChEBI" id="CHEBI:29103"/>
    </ligand>
</feature>
<comment type="similarity">
    <text evidence="9">Belongs to the carbohydrate kinase PfkB family. Ribokinase subfamily.</text>
</comment>
<evidence type="ECO:0000256" key="1">
    <source>
        <dbReference type="ARBA" id="ARBA00022679"/>
    </source>
</evidence>
<evidence type="ECO:0000256" key="8">
    <source>
        <dbReference type="ARBA" id="ARBA00023277"/>
    </source>
</evidence>
<keyword evidence="3 9" id="KW-0547">Nucleotide-binding</keyword>
<accession>A0A317XIK8</accession>
<dbReference type="InterPro" id="IPR011611">
    <property type="entry name" value="PfkB_dom"/>
</dbReference>
<organism evidence="11 12">
    <name type="scientific">Testicularia cyperi</name>
    <dbReference type="NCBI Taxonomy" id="1882483"/>
    <lineage>
        <taxon>Eukaryota</taxon>
        <taxon>Fungi</taxon>
        <taxon>Dikarya</taxon>
        <taxon>Basidiomycota</taxon>
        <taxon>Ustilaginomycotina</taxon>
        <taxon>Ustilaginomycetes</taxon>
        <taxon>Ustilaginales</taxon>
        <taxon>Anthracoideaceae</taxon>
        <taxon>Testicularia</taxon>
    </lineage>
</organism>
<protein>
    <recommendedName>
        <fullName evidence="9">Ribokinase</fullName>
        <shortName evidence="9">RK</shortName>
        <ecNumber evidence="9">2.7.1.15</ecNumber>
    </recommendedName>
</protein>
<keyword evidence="8 9" id="KW-0119">Carbohydrate metabolism</keyword>
<sequence length="368" mass="38494">MSSTSTVQSSATSSEKAASKPFCLVKSSINIDETFAVPHIVKPGETISSTGLTSRPGGKGANVSAAIALAGATVTLSGAVGKDAPWPVDELKSRGVDTSSIETLEDTPTGRAFIQIAEDGENSIVLLKGANFATGSKSSDPAHAFKNAAQQPTHLVLQNEIPLETTVDFLKYAKTESPVHVTTVFNPSPMLTSNQVSDFPWSHIDVLIVNEGEGLELLSVLSPHDHEKLASLPTGAEKSTNVLHTLSTLPQLSSTPWIVLTRGGAGVMAHVQLASQQQRSFFDIAPFKPRQVKDTTGAGDTFAGNLVAALMGVNVDPDSALLSSAKPSSQHFVTSALEWASKAASLACEKEGAMQSIPKAQDVKARTA</sequence>
<feature type="binding site" evidence="9">
    <location>
        <position position="296"/>
    </location>
    <ligand>
        <name>K(+)</name>
        <dbReference type="ChEBI" id="CHEBI:29103"/>
    </ligand>
</feature>
<dbReference type="InParanoid" id="A0A317XIK8"/>
<comment type="pathway">
    <text evidence="9">Carbohydrate metabolism; D-ribose degradation; D-ribose 5-phosphate from beta-D-ribopyranose: step 2/2.</text>
</comment>
<feature type="binding site" evidence="9">
    <location>
        <position position="294"/>
    </location>
    <ligand>
        <name>K(+)</name>
        <dbReference type="ChEBI" id="CHEBI:29103"/>
    </ligand>
</feature>
<dbReference type="Gene3D" id="3.40.1190.20">
    <property type="match status" value="1"/>
</dbReference>
<comment type="caution">
    <text evidence="9">Lacks conserved residue(s) required for the propagation of feature annotation.</text>
</comment>
<keyword evidence="9" id="KW-0539">Nucleus</keyword>
<feature type="binding site" evidence="9">
    <location>
        <begin position="30"/>
        <end position="32"/>
    </location>
    <ligand>
        <name>substrate</name>
    </ligand>
</feature>
<dbReference type="UniPathway" id="UPA00916">
    <property type="reaction ID" value="UER00889"/>
</dbReference>
<feature type="binding site" evidence="9">
    <location>
        <begin position="58"/>
        <end position="62"/>
    </location>
    <ligand>
        <name>substrate</name>
    </ligand>
</feature>
<reference evidence="11 12" key="1">
    <citation type="journal article" date="2018" name="Mol. Biol. Evol.">
        <title>Broad Genomic Sampling Reveals a Smut Pathogenic Ancestry of the Fungal Clade Ustilaginomycotina.</title>
        <authorList>
            <person name="Kijpornyongpan T."/>
            <person name="Mondo S.J."/>
            <person name="Barry K."/>
            <person name="Sandor L."/>
            <person name="Lee J."/>
            <person name="Lipzen A."/>
            <person name="Pangilinan J."/>
            <person name="LaButti K."/>
            <person name="Hainaut M."/>
            <person name="Henrissat B."/>
            <person name="Grigoriev I.V."/>
            <person name="Spatafora J.W."/>
            <person name="Aime M.C."/>
        </authorList>
    </citation>
    <scope>NUCLEOTIDE SEQUENCE [LARGE SCALE GENOMIC DNA]</scope>
    <source>
        <strain evidence="11 12">MCA 3645</strain>
    </source>
</reference>
<dbReference type="GO" id="GO:0005524">
    <property type="term" value="F:ATP binding"/>
    <property type="evidence" value="ECO:0007669"/>
    <property type="project" value="UniProtKB-UniRule"/>
</dbReference>
<comment type="function">
    <text evidence="9">Catalyzes the phosphorylation of ribose at O-5 in a reaction requiring ATP and magnesium. The resulting D-ribose-5-phosphate can then be used either for sythesis of nucleotides, histidine, and tryptophan, or as a component of the pentose phosphate pathway.</text>
</comment>
<feature type="binding site" evidence="9">
    <location>
        <position position="160"/>
    </location>
    <ligand>
        <name>substrate</name>
    </ligand>
</feature>
<gene>
    <name evidence="11" type="ORF">BCV70DRAFT_239031</name>
</gene>
<dbReference type="InterPro" id="IPR011877">
    <property type="entry name" value="Ribokinase"/>
</dbReference>
<comment type="subunit">
    <text evidence="9">Homodimer.</text>
</comment>
<name>A0A317XIK8_9BASI</name>
<evidence type="ECO:0000256" key="3">
    <source>
        <dbReference type="ARBA" id="ARBA00022741"/>
    </source>
</evidence>
<evidence type="ECO:0000259" key="10">
    <source>
        <dbReference type="Pfam" id="PF00294"/>
    </source>
</evidence>
<dbReference type="STRING" id="1882483.A0A317XIK8"/>
<evidence type="ECO:0000256" key="4">
    <source>
        <dbReference type="ARBA" id="ARBA00022777"/>
    </source>
</evidence>
<dbReference type="GO" id="GO:0005634">
    <property type="term" value="C:nucleus"/>
    <property type="evidence" value="ECO:0007669"/>
    <property type="project" value="UniProtKB-SubCell"/>
</dbReference>
<feature type="active site" description="Proton acceptor" evidence="9">
    <location>
        <position position="300"/>
    </location>
</feature>
<evidence type="ECO:0000256" key="9">
    <source>
        <dbReference type="HAMAP-Rule" id="MF_03215"/>
    </source>
</evidence>
<keyword evidence="5 9" id="KW-0067">ATP-binding</keyword>
<dbReference type="GO" id="GO:0019303">
    <property type="term" value="P:D-ribose catabolic process"/>
    <property type="evidence" value="ECO:0007669"/>
    <property type="project" value="UniProtKB-UniRule"/>
</dbReference>
<dbReference type="InterPro" id="IPR029056">
    <property type="entry name" value="Ribokinase-like"/>
</dbReference>
<dbReference type="CDD" id="cd01174">
    <property type="entry name" value="ribokinase"/>
    <property type="match status" value="1"/>
</dbReference>
<dbReference type="GO" id="GO:0046872">
    <property type="term" value="F:metal ion binding"/>
    <property type="evidence" value="ECO:0007669"/>
    <property type="project" value="UniProtKB-KW"/>
</dbReference>
<feature type="binding site" evidence="9">
    <location>
        <position position="347"/>
    </location>
    <ligand>
        <name>K(+)</name>
        <dbReference type="ChEBI" id="CHEBI:29103"/>
    </ligand>
</feature>
<keyword evidence="7 9" id="KW-0630">Potassium</keyword>
<keyword evidence="1 9" id="KW-0808">Transferase</keyword>
<keyword evidence="2 9" id="KW-0479">Metal-binding</keyword>
<dbReference type="EC" id="2.7.1.15" evidence="9"/>
<feature type="binding site" evidence="9">
    <location>
        <position position="210"/>
    </location>
    <ligand>
        <name>ATP</name>
        <dbReference type="ChEBI" id="CHEBI:30616"/>
    </ligand>
</feature>
<dbReference type="Proteomes" id="UP000246740">
    <property type="component" value="Unassembled WGS sequence"/>
</dbReference>
<dbReference type="GO" id="GO:0004747">
    <property type="term" value="F:ribokinase activity"/>
    <property type="evidence" value="ECO:0007669"/>
    <property type="project" value="UniProtKB-UniRule"/>
</dbReference>